<reference evidence="4" key="2">
    <citation type="submission" date="2020-04" db="EMBL/GenBank/DDBJ databases">
        <title>Genome analysis and biological profiling of marine Cellulosimicrobium funkei MOSEL-ME6.</title>
        <authorList>
            <person name="Tanveer F."/>
            <person name="Xie Y."/>
            <person name="Shinwari Z.K."/>
        </authorList>
    </citation>
    <scope>NUCLEOTIDE SEQUENCE [LARGE SCALE GENOMIC DNA]</scope>
    <source>
        <strain evidence="4">MOSEL-ME25</strain>
    </source>
</reference>
<reference evidence="1 4" key="4">
    <citation type="submission" date="2022-12" db="EMBL/GenBank/DDBJ databases">
        <title>Genome analysis and biological profiling of marine Salinicoccus roseus MOSEL-ME25.</title>
        <authorList>
            <person name="Mirza F.T."/>
            <person name="Xie Y."/>
            <person name="Shinwari Z.K."/>
        </authorList>
    </citation>
    <scope>NUCLEOTIDE SEQUENCE [LARGE SCALE GENOMIC DNA]</scope>
    <source>
        <strain evidence="1 4">MOSEL-ME25</strain>
    </source>
</reference>
<sequence>MNIEVLDKINALEEKYCQGCLLKELNRSEGTRTAAHNFCIHECSVGIAIRSHGNKLQ</sequence>
<keyword evidence="2" id="KW-0479">Metal-binding</keyword>
<dbReference type="AlphaFoldDB" id="A0A265E948"/>
<keyword evidence="2" id="KW-0862">Zinc</keyword>
<dbReference type="Pfam" id="PF10782">
    <property type="entry name" value="zf-C2HCIx2C"/>
    <property type="match status" value="1"/>
</dbReference>
<dbReference type="GO" id="GO:0008270">
    <property type="term" value="F:zinc ion binding"/>
    <property type="evidence" value="ECO:0007669"/>
    <property type="project" value="UniProtKB-KW"/>
</dbReference>
<evidence type="ECO:0000313" key="2">
    <source>
        <dbReference type="EMBL" id="OZT78005.1"/>
    </source>
</evidence>
<keyword evidence="2" id="KW-0863">Zinc-finger</keyword>
<evidence type="ECO:0000313" key="4">
    <source>
        <dbReference type="Proteomes" id="UP000527860"/>
    </source>
</evidence>
<dbReference type="InterPro" id="IPR019718">
    <property type="entry name" value="DUF2602"/>
</dbReference>
<evidence type="ECO:0000313" key="3">
    <source>
        <dbReference type="Proteomes" id="UP000216682"/>
    </source>
</evidence>
<protein>
    <submittedName>
        <fullName evidence="2">Zinc-finger domain-containing protein</fullName>
    </submittedName>
</protein>
<dbReference type="RefSeq" id="WP_084217600.1">
    <property type="nucleotide sequence ID" value="NZ_CANLZD010000001.1"/>
</dbReference>
<dbReference type="Proteomes" id="UP000527860">
    <property type="component" value="Unassembled WGS sequence"/>
</dbReference>
<gene>
    <name evidence="2" type="ORF">CFN03_01595</name>
    <name evidence="1" type="ORF">F7P68_0001060</name>
</gene>
<reference evidence="2 3" key="1">
    <citation type="submission" date="2017-07" db="EMBL/GenBank/DDBJ databases">
        <title>Shotgun whole genome sequences of three halophilic bacterial isolates.</title>
        <authorList>
            <person name="Pozzo T."/>
            <person name="Higdon S.M."/>
            <person name="Quillaguaman J."/>
        </authorList>
    </citation>
    <scope>NUCLEOTIDE SEQUENCE [LARGE SCALE GENOMIC DNA]</scope>
    <source>
        <strain evidence="2 3">BU-1</strain>
    </source>
</reference>
<name>A0A265E948_9STAP</name>
<dbReference type="GeneID" id="77846479"/>
<comment type="caution">
    <text evidence="2">The sequence shown here is derived from an EMBL/GenBank/DDBJ whole genome shotgun (WGS) entry which is preliminary data.</text>
</comment>
<reference evidence="1" key="3">
    <citation type="submission" date="2020-04" db="EMBL/GenBank/DDBJ databases">
        <authorList>
            <person name="Tanveer F."/>
            <person name="Xie Y."/>
            <person name="Shinwari Z.K."/>
        </authorList>
    </citation>
    <scope>NUCLEOTIDE SEQUENCE</scope>
    <source>
        <strain evidence="1">MOSEL-ME25</strain>
    </source>
</reference>
<dbReference type="EMBL" id="NPEZ01000001">
    <property type="protein sequence ID" value="OZT78005.1"/>
    <property type="molecule type" value="Genomic_DNA"/>
</dbReference>
<dbReference type="Proteomes" id="UP000216682">
    <property type="component" value="Unassembled WGS sequence"/>
</dbReference>
<evidence type="ECO:0000313" key="1">
    <source>
        <dbReference type="EMBL" id="MDB0579126.1"/>
    </source>
</evidence>
<accession>A0A265E948</accession>
<organism evidence="2 3">
    <name type="scientific">Salinicoccus roseus</name>
    <dbReference type="NCBI Taxonomy" id="45670"/>
    <lineage>
        <taxon>Bacteria</taxon>
        <taxon>Bacillati</taxon>
        <taxon>Bacillota</taxon>
        <taxon>Bacilli</taxon>
        <taxon>Bacillales</taxon>
        <taxon>Staphylococcaceae</taxon>
        <taxon>Salinicoccus</taxon>
    </lineage>
</organism>
<dbReference type="OrthoDB" id="2454446at2"/>
<keyword evidence="4" id="KW-1185">Reference proteome</keyword>
<dbReference type="EMBL" id="JABEVU030000001">
    <property type="protein sequence ID" value="MDB0579126.1"/>
    <property type="molecule type" value="Genomic_DNA"/>
</dbReference>
<proteinExistence type="predicted"/>